<gene>
    <name evidence="1" type="ORF">CS063_12335</name>
</gene>
<evidence type="ECO:0000313" key="1">
    <source>
        <dbReference type="EMBL" id="PHV70086.1"/>
    </source>
</evidence>
<comment type="caution">
    <text evidence="1">The sequence shown here is derived from an EMBL/GenBank/DDBJ whole genome shotgun (WGS) entry which is preliminary data.</text>
</comment>
<organism evidence="1 2">
    <name type="scientific">Sporanaerobium hydrogeniformans</name>
    <dbReference type="NCBI Taxonomy" id="3072179"/>
    <lineage>
        <taxon>Bacteria</taxon>
        <taxon>Bacillati</taxon>
        <taxon>Bacillota</taxon>
        <taxon>Clostridia</taxon>
        <taxon>Lachnospirales</taxon>
        <taxon>Lachnospiraceae</taxon>
        <taxon>Sporanaerobium</taxon>
    </lineage>
</organism>
<dbReference type="EMBL" id="PEDL01000014">
    <property type="protein sequence ID" value="PHV70086.1"/>
    <property type="molecule type" value="Genomic_DNA"/>
</dbReference>
<keyword evidence="2" id="KW-1185">Reference proteome</keyword>
<sequence length="467" mass="50805">MKIIIIGAGKVGYALATHLSAQGNDITIIDKNPKALEKVENNLDVLPIKGTGISTSTLLENGCQSIDLIIAVTGSDEVNMLCCLTAKKLGAHRTIARIRDPQYAKELLLIKEDLGLDMVINPEEAAADEIARVLTVPGAIRLENFAKGRVRMVEVLLKEGSSLIGTKMKHFGDKFGVSVLIGAIIREDKLIIPTGDTVLEVQDTIYAIGKSAAIYTFCKRIHDKPSKTKNIMIVGGGKITYYLARLLNEMHIKVKIIENDSAVCEKLSEELPNTLIINGDGTDSELLAEEHLEAVDSFIALTGRDEENIISSLIAKQNHVPRVITKISRNYGNAVVGSLGLDTIITPHDIITNRILRYVRGESVEALHRIVGGEGEIIEFIASANDPLIHTPLYKLRLIPDVLIATIVKKDEIVVPNGQTTINPGDRVLVITNKNISNLKDIIDITSGGFTGELKNSIKKLGNVINM</sequence>
<dbReference type="Proteomes" id="UP000224460">
    <property type="component" value="Unassembled WGS sequence"/>
</dbReference>
<reference evidence="1" key="1">
    <citation type="submission" date="2017-10" db="EMBL/GenBank/DDBJ databases">
        <title>Genome sequence of cellulolytic Lachnospiraceae bacterium XHS1971 isolated from hotspring sediment.</title>
        <authorList>
            <person name="Vasudevan G."/>
            <person name="Joshi A.J."/>
            <person name="Hivarkar S."/>
            <person name="Lanjekar V.B."/>
            <person name="Dhakephalkar P.K."/>
            <person name="Dagar S."/>
        </authorList>
    </citation>
    <scope>NUCLEOTIDE SEQUENCE</scope>
    <source>
        <strain evidence="1">XHS1971</strain>
    </source>
</reference>
<proteinExistence type="predicted"/>
<evidence type="ECO:0000313" key="2">
    <source>
        <dbReference type="Proteomes" id="UP000224460"/>
    </source>
</evidence>
<protein>
    <submittedName>
        <fullName evidence="1">Trk system potassium transporter TrkA</fullName>
    </submittedName>
</protein>
<name>A0AC61DBP5_9FIRM</name>
<accession>A0AC61DBP5</accession>